<dbReference type="SUPFAM" id="SSF75399">
    <property type="entry name" value="Plakin repeat"/>
    <property type="match status" value="3"/>
</dbReference>
<sequence>MAPNCLPPELLFEIVPFIPPKCAVPNVFSSCRLLHILLHSRVVKWKEWIKKLGMNPISAKILNANYGLKNPETKSNITLNEAIALGLYDPATRQFLNNNQQMDYWDSLAFHSPKTVHQLVRIGAIKVTPMDLEHALKRYLLDRDFGVFHLLEHQISLPEALKYRYIEIPKPKATFALTLTECIEKNWISRETGLFIARPEEPHGFGEAMPFNGDWPQPILNCDVRECFDSENNTRLTITEAVSRGILNLATNTFVDTKNGTQMTLPQAHHYGFIHKPFTLTEAVRINLLDESEQFQDGANRHTLLQAIASGLLDPDLRHLSLDGCVFSIREALEKEILLPNGIVVVKSMGEGVQHLSLREAYEKDLLRHRDRNTVFDMKGFRCCEVGAQLLSFNEAIKAKILKIRKTENDGNVVQFVRGRQSMSIEEATKRGLVVPALSMVLTTPGLVIQEKPLSLITAVANSVLNASKGVLLNNGRELSVRDAFDHGWFKNLEAALHLAALLDVHSALLTPAFNP</sequence>
<evidence type="ECO:0008006" key="3">
    <source>
        <dbReference type="Google" id="ProtNLM"/>
    </source>
</evidence>
<dbReference type="Gene3D" id="3.90.1290.10">
    <property type="entry name" value="Plakin repeat"/>
    <property type="match status" value="2"/>
</dbReference>
<keyword evidence="2" id="KW-1185">Reference proteome</keyword>
<name>A0ABD2JGZ8_9BILA</name>
<gene>
    <name evidence="1" type="ORF">niasHT_024777</name>
</gene>
<organism evidence="1 2">
    <name type="scientific">Heterodera trifolii</name>
    <dbReference type="NCBI Taxonomy" id="157864"/>
    <lineage>
        <taxon>Eukaryota</taxon>
        <taxon>Metazoa</taxon>
        <taxon>Ecdysozoa</taxon>
        <taxon>Nematoda</taxon>
        <taxon>Chromadorea</taxon>
        <taxon>Rhabditida</taxon>
        <taxon>Tylenchina</taxon>
        <taxon>Tylenchomorpha</taxon>
        <taxon>Tylenchoidea</taxon>
        <taxon>Heteroderidae</taxon>
        <taxon>Heteroderinae</taxon>
        <taxon>Heterodera</taxon>
    </lineage>
</organism>
<accession>A0ABD2JGZ8</accession>
<protein>
    <recommendedName>
        <fullName evidence="3">F-box domain-containing protein</fullName>
    </recommendedName>
</protein>
<evidence type="ECO:0000313" key="1">
    <source>
        <dbReference type="EMBL" id="KAL3089900.1"/>
    </source>
</evidence>
<dbReference type="InterPro" id="IPR035915">
    <property type="entry name" value="Plakin_repeat_sf"/>
</dbReference>
<proteinExistence type="predicted"/>
<dbReference type="EMBL" id="JBICBT010000970">
    <property type="protein sequence ID" value="KAL3089900.1"/>
    <property type="molecule type" value="Genomic_DNA"/>
</dbReference>
<comment type="caution">
    <text evidence="1">The sequence shown here is derived from an EMBL/GenBank/DDBJ whole genome shotgun (WGS) entry which is preliminary data.</text>
</comment>
<evidence type="ECO:0000313" key="2">
    <source>
        <dbReference type="Proteomes" id="UP001620626"/>
    </source>
</evidence>
<dbReference type="AlphaFoldDB" id="A0ABD2JGZ8"/>
<dbReference type="Proteomes" id="UP001620626">
    <property type="component" value="Unassembled WGS sequence"/>
</dbReference>
<reference evidence="1 2" key="1">
    <citation type="submission" date="2024-10" db="EMBL/GenBank/DDBJ databases">
        <authorList>
            <person name="Kim D."/>
        </authorList>
    </citation>
    <scope>NUCLEOTIDE SEQUENCE [LARGE SCALE GENOMIC DNA]</scope>
    <source>
        <strain evidence="1">BH-2024</strain>
    </source>
</reference>